<comment type="caution">
    <text evidence="2">The sequence shown here is derived from an EMBL/GenBank/DDBJ whole genome shotgun (WGS) entry which is preliminary data.</text>
</comment>
<gene>
    <name evidence="2" type="ORF">CK510_27695</name>
</gene>
<dbReference type="SMART" id="SM00912">
    <property type="entry name" value="Haemagg_act"/>
    <property type="match status" value="1"/>
</dbReference>
<dbReference type="InterPro" id="IPR012334">
    <property type="entry name" value="Pectin_lyas_fold"/>
</dbReference>
<protein>
    <recommendedName>
        <fullName evidence="1">Filamentous haemagglutinin FhaB/tRNA nuclease CdiA-like TPS domain-containing protein</fullName>
    </recommendedName>
</protein>
<dbReference type="SUPFAM" id="SSF51126">
    <property type="entry name" value="Pectin lyase-like"/>
    <property type="match status" value="1"/>
</dbReference>
<sequence length="1152" mass="118093">MKQTIKRKYVDRFGLSQYFILSKINIQEPLGLVKRILRWLALVPLAGILLAEPVRSQSIIPANDGTGTVVAPNGNQINITGGQLSRDNANLFHSFTQFGLNADQIATFLSTPGIQNILGRVVGGDSSVINGQIQVTGSNTNLFLMNPAGIIFGSNASLNVPGSFTATTANGIGFGSNWFNASGTNNYADLVGNPGIFSFAMGQPGAIFNAGNLTVAKGQNLTLLGGTVANTGSVSAPEGQIIVSAVPGEKLVRLSQPGSPLSLEIIPLNASNTQAQNWNLPILSLPQLLTSGGGINANKLTVNSDGKVALSGSGIPVEKGDVVAGNVMAKTALLSANQNLTGVESQLQTTGDLSLLAGNSIQIRDSVANPFIAKTGGNLFIQGNQGIDIFALNHPEPAFQSGGNLSLVSDGVISGDAHFISAGQFSILNLAGNPGNFVSIYDPIIKSNGDVTFGDYTGASLKVESAGNINAGNIRITSPDLDVPTSDPDATLLTTRPTLILRAGLASVGSPSTFPIPGGTTTFTSSTLPSTEGSIKVGDISTSTASYGGGITGGPVILSAKGDITARNITTSSLSSNNAGDVNIQSNNGNITAGIINASARDINGGAFAGYGGGIVTLNAAGDITTGNITTSGGSQGNAGNIDARGRNIQIGNIDATGINQFSTFPRPGVDGSVNVQATGTIATGNISTFYNGSASAGSRGGAVTLNAGTTLTTGAIDTSSNNTSLLNNGFVSEFTQPPATSNGGNVTLTAGNIEFASINTQGIGSRIDTLGTQNRGIGGNVNITANGVPNGTVRGTSTVAATTLIPAGTTILTRGSQQSGTINITHNGAADNVPFIVGNSTTNGTLGAIDAGANSRIEPSQNSSFPVLPNGGNATGTPNRITIASVNTPPTLTANPRLNGVQQDKPFPFTLADLNPSASDINSDNISLQISSITAGTLKKNGVTVVPGTASAIITPGDKFEYTPPPGFSGDISPFSITASDRVSFSAPQTVGLNVAATPPKLPPTEVTTVTEQALVTIEPPKIDVVVKSPELDPRVESIDNKFARQVESYFGLQESRTVSLDEAQDILRKIEKATGVKPAIIYISFVPSGVDTKILATPQDSDRLDLVVVTAKGEPIHKTISTAKRLRFRLFCFTLSFIIRIASNFTNYFL</sequence>
<organism evidence="2 3">
    <name type="scientific">Brunnivagina elsteri CCALA 953</name>
    <dbReference type="NCBI Taxonomy" id="987040"/>
    <lineage>
        <taxon>Bacteria</taxon>
        <taxon>Bacillati</taxon>
        <taxon>Cyanobacteriota</taxon>
        <taxon>Cyanophyceae</taxon>
        <taxon>Nostocales</taxon>
        <taxon>Calotrichaceae</taxon>
        <taxon>Brunnivagina</taxon>
    </lineage>
</organism>
<dbReference type="AlphaFoldDB" id="A0A2A2TB29"/>
<dbReference type="OrthoDB" id="433405at2"/>
<dbReference type="Proteomes" id="UP000218238">
    <property type="component" value="Unassembled WGS sequence"/>
</dbReference>
<dbReference type="InterPro" id="IPR011050">
    <property type="entry name" value="Pectin_lyase_fold/virulence"/>
</dbReference>
<evidence type="ECO:0000313" key="2">
    <source>
        <dbReference type="EMBL" id="PAX49802.1"/>
    </source>
</evidence>
<accession>A0A2A2TB29</accession>
<keyword evidence="3" id="KW-1185">Reference proteome</keyword>
<dbReference type="Pfam" id="PF05860">
    <property type="entry name" value="TPS"/>
    <property type="match status" value="1"/>
</dbReference>
<evidence type="ECO:0000313" key="3">
    <source>
        <dbReference type="Proteomes" id="UP000218238"/>
    </source>
</evidence>
<dbReference type="NCBIfam" id="TIGR01901">
    <property type="entry name" value="adhes_NPXG"/>
    <property type="match status" value="1"/>
</dbReference>
<feature type="non-terminal residue" evidence="2">
    <location>
        <position position="1152"/>
    </location>
</feature>
<dbReference type="InterPro" id="IPR008638">
    <property type="entry name" value="FhaB/CdiA-like_TPS"/>
</dbReference>
<dbReference type="EMBL" id="NTFS01000525">
    <property type="protein sequence ID" value="PAX49802.1"/>
    <property type="molecule type" value="Genomic_DNA"/>
</dbReference>
<dbReference type="Gene3D" id="2.160.20.10">
    <property type="entry name" value="Single-stranded right-handed beta-helix, Pectin lyase-like"/>
    <property type="match status" value="1"/>
</dbReference>
<reference evidence="2 3" key="1">
    <citation type="submission" date="2017-08" db="EMBL/GenBank/DDBJ databases">
        <title>Draft genome sequence of filamentous cyanobacterium Calothrix elsteri CCALA 953.</title>
        <authorList>
            <person name="Gagunashvili A.N."/>
            <person name="Elster J."/>
            <person name="Andresson O.S."/>
        </authorList>
    </citation>
    <scope>NUCLEOTIDE SEQUENCE [LARGE SCALE GENOMIC DNA]</scope>
    <source>
        <strain evidence="2 3">CCALA 953</strain>
    </source>
</reference>
<evidence type="ECO:0000259" key="1">
    <source>
        <dbReference type="SMART" id="SM00912"/>
    </source>
</evidence>
<proteinExistence type="predicted"/>
<name>A0A2A2TB29_9CYAN</name>
<feature type="domain" description="Filamentous haemagglutinin FhaB/tRNA nuclease CdiA-like TPS" evidence="1">
    <location>
        <begin position="61"/>
        <end position="175"/>
    </location>
</feature>